<name>A0A1G4M7U7_LACFM</name>
<dbReference type="Proteomes" id="UP000190831">
    <property type="component" value="Chromosome B"/>
</dbReference>
<dbReference type="Pfam" id="PF04568">
    <property type="entry name" value="IATP"/>
    <property type="match status" value="1"/>
</dbReference>
<comment type="subcellular location">
    <subcellularLocation>
        <location evidence="1">Mitochondrion</location>
    </subcellularLocation>
</comment>
<dbReference type="OMA" id="NQGGEHN"/>
<gene>
    <name evidence="6" type="ORF">LAFE_0B03840G</name>
</gene>
<feature type="coiled-coil region" evidence="5">
    <location>
        <begin position="52"/>
        <end position="83"/>
    </location>
</feature>
<keyword evidence="3" id="KW-0496">Mitochondrion</keyword>
<evidence type="ECO:0000256" key="5">
    <source>
        <dbReference type="SAM" id="Coils"/>
    </source>
</evidence>
<evidence type="ECO:0000256" key="1">
    <source>
        <dbReference type="ARBA" id="ARBA00004173"/>
    </source>
</evidence>
<keyword evidence="7" id="KW-1185">Reference proteome</keyword>
<dbReference type="EMBL" id="LT598489">
    <property type="protein sequence ID" value="SCV99848.1"/>
    <property type="molecule type" value="Genomic_DNA"/>
</dbReference>
<evidence type="ECO:0000313" key="6">
    <source>
        <dbReference type="EMBL" id="SCV99848.1"/>
    </source>
</evidence>
<evidence type="ECO:0000256" key="4">
    <source>
        <dbReference type="RuleBase" id="RU368087"/>
    </source>
</evidence>
<evidence type="ECO:0000256" key="3">
    <source>
        <dbReference type="ARBA" id="ARBA00023128"/>
    </source>
</evidence>
<comment type="similarity">
    <text evidence="2 4">Belongs to the ATPase inhibitor family.</text>
</comment>
<reference evidence="7" key="1">
    <citation type="submission" date="2016-03" db="EMBL/GenBank/DDBJ databases">
        <authorList>
            <person name="Devillers H."/>
        </authorList>
    </citation>
    <scope>NUCLEOTIDE SEQUENCE [LARGE SCALE GENOMIC DNA]</scope>
</reference>
<dbReference type="InterPro" id="IPR007648">
    <property type="entry name" value="ATPase_inhibitor_mt"/>
</dbReference>
<dbReference type="GO" id="GO:0042030">
    <property type="term" value="F:ATPase inhibitor activity"/>
    <property type="evidence" value="ECO:0007669"/>
    <property type="project" value="InterPro"/>
</dbReference>
<keyword evidence="5" id="KW-0175">Coiled coil</keyword>
<accession>A0A1G4M7U7</accession>
<evidence type="ECO:0000313" key="7">
    <source>
        <dbReference type="Proteomes" id="UP000190831"/>
    </source>
</evidence>
<sequence length="85" mass="9822">MLVRSGLRQAMRLQTGVAARFYSEGATGSPRASGSEDTFLKRERAQEDYFIKKHEKDQLAHLKEQLKQQQKKIDSLEEKLENITK</sequence>
<dbReference type="GO" id="GO:0005739">
    <property type="term" value="C:mitochondrion"/>
    <property type="evidence" value="ECO:0007669"/>
    <property type="project" value="UniProtKB-SubCell"/>
</dbReference>
<dbReference type="OrthoDB" id="5532350at2759"/>
<dbReference type="FunFam" id="1.20.5.500:FF:000006">
    <property type="entry name" value="ATPase inhibitor, mitochondrial"/>
    <property type="match status" value="1"/>
</dbReference>
<organism evidence="6 7">
    <name type="scientific">Lachancea fermentati</name>
    <name type="common">Zygosaccharomyces fermentati</name>
    <dbReference type="NCBI Taxonomy" id="4955"/>
    <lineage>
        <taxon>Eukaryota</taxon>
        <taxon>Fungi</taxon>
        <taxon>Dikarya</taxon>
        <taxon>Ascomycota</taxon>
        <taxon>Saccharomycotina</taxon>
        <taxon>Saccharomycetes</taxon>
        <taxon>Saccharomycetales</taxon>
        <taxon>Saccharomycetaceae</taxon>
        <taxon>Lachancea</taxon>
    </lineage>
</organism>
<comment type="function">
    <text evidence="4">Inhibits the enzyme activity of ATPase.</text>
</comment>
<dbReference type="STRING" id="4955.A0A1G4M7U7"/>
<evidence type="ECO:0000256" key="2">
    <source>
        <dbReference type="ARBA" id="ARBA00010901"/>
    </source>
</evidence>
<dbReference type="Gene3D" id="1.20.5.500">
    <property type="entry name" value="Single helix bin"/>
    <property type="match status" value="1"/>
</dbReference>
<proteinExistence type="inferred from homology"/>
<protein>
    <recommendedName>
        <fullName evidence="4">ATPase inhibitor, mitochondrial</fullName>
    </recommendedName>
</protein>
<dbReference type="AlphaFoldDB" id="A0A1G4M7U7"/>
<dbReference type="SUPFAM" id="SSF64602">
    <property type="entry name" value="F1 ATPase inhibitor, IF1, C-terminal domain"/>
    <property type="match status" value="1"/>
</dbReference>